<evidence type="ECO:0000313" key="10">
    <source>
        <dbReference type="Proteomes" id="UP000242180"/>
    </source>
</evidence>
<keyword evidence="7" id="KW-0788">Thiol protease</keyword>
<dbReference type="EMBL" id="MCGN01000011">
    <property type="protein sequence ID" value="ORY91376.1"/>
    <property type="molecule type" value="Genomic_DNA"/>
</dbReference>
<evidence type="ECO:0000256" key="5">
    <source>
        <dbReference type="ARBA" id="ARBA00022786"/>
    </source>
</evidence>
<protein>
    <recommendedName>
        <fullName evidence="3">ubiquitinyl hydrolase 1</fullName>
        <ecNumber evidence="3">3.4.19.12</ecNumber>
    </recommendedName>
</protein>
<sequence length="155" mass="17889">MRSLHLHLQGIIIKYRKQVVVTSVFREVAPVGIQNPSNACYMNALLQSLFHTYKFRNALGSVMDFNEKPVTTGLCRLFLSLQAKEEPDPRKLMMSINWQTFDDGPWDMQRDSDECLTVLRQHLEDENKNVSGFINNAIMYKPNALKTGGHILERY</sequence>
<gene>
    <name evidence="9" type="ORF">BCR43DRAFT_106778</name>
</gene>
<dbReference type="PANTHER" id="PTHR24006">
    <property type="entry name" value="UBIQUITIN CARBOXYL-TERMINAL HYDROLASE"/>
    <property type="match status" value="1"/>
</dbReference>
<keyword evidence="4" id="KW-0645">Protease</keyword>
<dbReference type="STRING" id="13706.A0A1X2H1T1"/>
<feature type="domain" description="USP" evidence="8">
    <location>
        <begin position="31"/>
        <end position="155"/>
    </location>
</feature>
<dbReference type="InterPro" id="IPR001394">
    <property type="entry name" value="Peptidase_C19_UCH"/>
</dbReference>
<comment type="caution">
    <text evidence="9">The sequence shown here is derived from an EMBL/GenBank/DDBJ whole genome shotgun (WGS) entry which is preliminary data.</text>
</comment>
<dbReference type="InterPro" id="IPR050164">
    <property type="entry name" value="Peptidase_C19"/>
</dbReference>
<evidence type="ECO:0000259" key="8">
    <source>
        <dbReference type="PROSITE" id="PS50235"/>
    </source>
</evidence>
<dbReference type="InParanoid" id="A0A1X2H1T1"/>
<keyword evidence="6" id="KW-0378">Hydrolase</keyword>
<reference evidence="9 10" key="1">
    <citation type="submission" date="2016-07" db="EMBL/GenBank/DDBJ databases">
        <title>Pervasive Adenine N6-methylation of Active Genes in Fungi.</title>
        <authorList>
            <consortium name="DOE Joint Genome Institute"/>
            <person name="Mondo S.J."/>
            <person name="Dannebaum R.O."/>
            <person name="Kuo R.C."/>
            <person name="Labutti K."/>
            <person name="Haridas S."/>
            <person name="Kuo A."/>
            <person name="Salamov A."/>
            <person name="Ahrendt S.R."/>
            <person name="Lipzen A."/>
            <person name="Sullivan W."/>
            <person name="Andreopoulos W.B."/>
            <person name="Clum A."/>
            <person name="Lindquist E."/>
            <person name="Daum C."/>
            <person name="Ramamoorthy G.K."/>
            <person name="Gryganskyi A."/>
            <person name="Culley D."/>
            <person name="Magnuson J.K."/>
            <person name="James T.Y."/>
            <person name="O'Malley M.A."/>
            <person name="Stajich J.E."/>
            <person name="Spatafora J.W."/>
            <person name="Visel A."/>
            <person name="Grigoriev I.V."/>
        </authorList>
    </citation>
    <scope>NUCLEOTIDE SEQUENCE [LARGE SCALE GENOMIC DNA]</scope>
    <source>
        <strain evidence="9 10">NRRL 2496</strain>
    </source>
</reference>
<evidence type="ECO:0000256" key="3">
    <source>
        <dbReference type="ARBA" id="ARBA00012759"/>
    </source>
</evidence>
<dbReference type="InterPro" id="IPR038765">
    <property type="entry name" value="Papain-like_cys_pep_sf"/>
</dbReference>
<comment type="catalytic activity">
    <reaction evidence="1">
        <text>Thiol-dependent hydrolysis of ester, thioester, amide, peptide and isopeptide bonds formed by the C-terminal Gly of ubiquitin (a 76-residue protein attached to proteins as an intracellular targeting signal).</text>
        <dbReference type="EC" id="3.4.19.12"/>
    </reaction>
</comment>
<dbReference type="PROSITE" id="PS50235">
    <property type="entry name" value="USP_3"/>
    <property type="match status" value="1"/>
</dbReference>
<dbReference type="GO" id="GO:0004843">
    <property type="term" value="F:cysteine-type deubiquitinase activity"/>
    <property type="evidence" value="ECO:0007669"/>
    <property type="project" value="UniProtKB-EC"/>
</dbReference>
<evidence type="ECO:0000313" key="9">
    <source>
        <dbReference type="EMBL" id="ORY91376.1"/>
    </source>
</evidence>
<comment type="similarity">
    <text evidence="2">Belongs to the peptidase C19 family.</text>
</comment>
<dbReference type="EC" id="3.4.19.12" evidence="3"/>
<dbReference type="GO" id="GO:0006508">
    <property type="term" value="P:proteolysis"/>
    <property type="evidence" value="ECO:0007669"/>
    <property type="project" value="UniProtKB-KW"/>
</dbReference>
<accession>A0A1X2H1T1</accession>
<name>A0A1X2H1T1_SYNRA</name>
<dbReference type="AlphaFoldDB" id="A0A1X2H1T1"/>
<evidence type="ECO:0000256" key="7">
    <source>
        <dbReference type="ARBA" id="ARBA00022807"/>
    </source>
</evidence>
<organism evidence="9 10">
    <name type="scientific">Syncephalastrum racemosum</name>
    <name type="common">Filamentous fungus</name>
    <dbReference type="NCBI Taxonomy" id="13706"/>
    <lineage>
        <taxon>Eukaryota</taxon>
        <taxon>Fungi</taxon>
        <taxon>Fungi incertae sedis</taxon>
        <taxon>Mucoromycota</taxon>
        <taxon>Mucoromycotina</taxon>
        <taxon>Mucoromycetes</taxon>
        <taxon>Mucorales</taxon>
        <taxon>Syncephalastraceae</taxon>
        <taxon>Syncephalastrum</taxon>
    </lineage>
</organism>
<dbReference type="SUPFAM" id="SSF54001">
    <property type="entry name" value="Cysteine proteinases"/>
    <property type="match status" value="1"/>
</dbReference>
<dbReference type="PANTHER" id="PTHR24006:SF888">
    <property type="entry name" value="UBIQUITIN CARBOXYL-TERMINAL HYDROLASE 30"/>
    <property type="match status" value="1"/>
</dbReference>
<dbReference type="Pfam" id="PF00443">
    <property type="entry name" value="UCH"/>
    <property type="match status" value="1"/>
</dbReference>
<dbReference type="GO" id="GO:0005829">
    <property type="term" value="C:cytosol"/>
    <property type="evidence" value="ECO:0007669"/>
    <property type="project" value="TreeGrafter"/>
</dbReference>
<dbReference type="Gene3D" id="3.90.70.10">
    <property type="entry name" value="Cysteine proteinases"/>
    <property type="match status" value="1"/>
</dbReference>
<dbReference type="GO" id="GO:0016579">
    <property type="term" value="P:protein deubiquitination"/>
    <property type="evidence" value="ECO:0007669"/>
    <property type="project" value="InterPro"/>
</dbReference>
<dbReference type="InterPro" id="IPR028889">
    <property type="entry name" value="USP"/>
</dbReference>
<keyword evidence="5" id="KW-0833">Ubl conjugation pathway</keyword>
<evidence type="ECO:0000256" key="4">
    <source>
        <dbReference type="ARBA" id="ARBA00022670"/>
    </source>
</evidence>
<evidence type="ECO:0000256" key="2">
    <source>
        <dbReference type="ARBA" id="ARBA00009085"/>
    </source>
</evidence>
<dbReference type="GO" id="GO:0005634">
    <property type="term" value="C:nucleus"/>
    <property type="evidence" value="ECO:0007669"/>
    <property type="project" value="TreeGrafter"/>
</dbReference>
<dbReference type="Proteomes" id="UP000242180">
    <property type="component" value="Unassembled WGS sequence"/>
</dbReference>
<evidence type="ECO:0000256" key="1">
    <source>
        <dbReference type="ARBA" id="ARBA00000707"/>
    </source>
</evidence>
<proteinExistence type="inferred from homology"/>
<keyword evidence="10" id="KW-1185">Reference proteome</keyword>
<evidence type="ECO:0000256" key="6">
    <source>
        <dbReference type="ARBA" id="ARBA00022801"/>
    </source>
</evidence>
<dbReference type="OrthoDB" id="289038at2759"/>